<name>A0ABW5ZDE6_9FLAO</name>
<accession>A0ABW5ZDE6</accession>
<dbReference type="SUPFAM" id="SSF47413">
    <property type="entry name" value="lambda repressor-like DNA-binding domains"/>
    <property type="match status" value="1"/>
</dbReference>
<proteinExistence type="predicted"/>
<evidence type="ECO:0000313" key="1">
    <source>
        <dbReference type="EMBL" id="MFD2909812.1"/>
    </source>
</evidence>
<sequence>MTEKEKLGNELRKLRENTPSSEYDNLHISQQELADKNIGLTKYFIGTIERGEANPTLEKFIFHLKALNLKKFKILNVEIDIDKFIEENSNIK</sequence>
<dbReference type="EMBL" id="JBHUOL010000021">
    <property type="protein sequence ID" value="MFD2909812.1"/>
    <property type="molecule type" value="Genomic_DNA"/>
</dbReference>
<comment type="caution">
    <text evidence="1">The sequence shown here is derived from an EMBL/GenBank/DDBJ whole genome shotgun (WGS) entry which is preliminary data.</text>
</comment>
<dbReference type="InterPro" id="IPR001387">
    <property type="entry name" value="Cro/C1-type_HTH"/>
</dbReference>
<dbReference type="Proteomes" id="UP001597549">
    <property type="component" value="Unassembled WGS sequence"/>
</dbReference>
<dbReference type="Gene3D" id="1.10.260.40">
    <property type="entry name" value="lambda repressor-like DNA-binding domains"/>
    <property type="match status" value="1"/>
</dbReference>
<evidence type="ECO:0000313" key="2">
    <source>
        <dbReference type="Proteomes" id="UP001597549"/>
    </source>
</evidence>
<dbReference type="InterPro" id="IPR010982">
    <property type="entry name" value="Lambda_DNA-bd_dom_sf"/>
</dbReference>
<reference evidence="2" key="1">
    <citation type="journal article" date="2019" name="Int. J. Syst. Evol. Microbiol.">
        <title>The Global Catalogue of Microorganisms (GCM) 10K type strain sequencing project: providing services to taxonomists for standard genome sequencing and annotation.</title>
        <authorList>
            <consortium name="The Broad Institute Genomics Platform"/>
            <consortium name="The Broad Institute Genome Sequencing Center for Infectious Disease"/>
            <person name="Wu L."/>
            <person name="Ma J."/>
        </authorList>
    </citation>
    <scope>NUCLEOTIDE SEQUENCE [LARGE SCALE GENOMIC DNA]</scope>
    <source>
        <strain evidence="2">KCTC 52644</strain>
    </source>
</reference>
<protein>
    <submittedName>
        <fullName evidence="1">Helix-turn-helix domain-containing protein</fullName>
    </submittedName>
</protein>
<gene>
    <name evidence="1" type="ORF">ACFSX9_13825</name>
</gene>
<dbReference type="CDD" id="cd00093">
    <property type="entry name" value="HTH_XRE"/>
    <property type="match status" value="1"/>
</dbReference>
<organism evidence="1 2">
    <name type="scientific">Flavobacterium ardleyense</name>
    <dbReference type="NCBI Taxonomy" id="2038737"/>
    <lineage>
        <taxon>Bacteria</taxon>
        <taxon>Pseudomonadati</taxon>
        <taxon>Bacteroidota</taxon>
        <taxon>Flavobacteriia</taxon>
        <taxon>Flavobacteriales</taxon>
        <taxon>Flavobacteriaceae</taxon>
        <taxon>Flavobacterium</taxon>
    </lineage>
</organism>
<dbReference type="RefSeq" id="WP_379808684.1">
    <property type="nucleotide sequence ID" value="NZ_JBHUOL010000021.1"/>
</dbReference>
<keyword evidence="2" id="KW-1185">Reference proteome</keyword>